<proteinExistence type="predicted"/>
<protein>
    <submittedName>
        <fullName evidence="1">Uncharacterized protein</fullName>
    </submittedName>
</protein>
<sequence length="132" mass="15606">MRKVSDPWVPKNSEILFLVLISKLIIFRFNKFGQQLFDFWDIFLKLSILNRLKILRSFYTFLCQSKIDPNFPAVCMLLSVQLKDTKLNRTIFIIKTLKSKNLLMNYQIIIEFNSIMGNNLNELIIILDSIID</sequence>
<accession>A0A3M7PN58</accession>
<organism evidence="1 2">
    <name type="scientific">Brachionus plicatilis</name>
    <name type="common">Marine rotifer</name>
    <name type="synonym">Brachionus muelleri</name>
    <dbReference type="NCBI Taxonomy" id="10195"/>
    <lineage>
        <taxon>Eukaryota</taxon>
        <taxon>Metazoa</taxon>
        <taxon>Spiralia</taxon>
        <taxon>Gnathifera</taxon>
        <taxon>Rotifera</taxon>
        <taxon>Eurotatoria</taxon>
        <taxon>Monogononta</taxon>
        <taxon>Pseudotrocha</taxon>
        <taxon>Ploima</taxon>
        <taxon>Brachionidae</taxon>
        <taxon>Brachionus</taxon>
    </lineage>
</organism>
<evidence type="ECO:0000313" key="2">
    <source>
        <dbReference type="Proteomes" id="UP000276133"/>
    </source>
</evidence>
<evidence type="ECO:0000313" key="1">
    <source>
        <dbReference type="EMBL" id="RNA00419.1"/>
    </source>
</evidence>
<gene>
    <name evidence="1" type="ORF">BpHYR1_011051</name>
</gene>
<reference evidence="1 2" key="1">
    <citation type="journal article" date="2018" name="Sci. Rep.">
        <title>Genomic signatures of local adaptation to the degree of environmental predictability in rotifers.</title>
        <authorList>
            <person name="Franch-Gras L."/>
            <person name="Hahn C."/>
            <person name="Garcia-Roger E.M."/>
            <person name="Carmona M.J."/>
            <person name="Serra M."/>
            <person name="Gomez A."/>
        </authorList>
    </citation>
    <scope>NUCLEOTIDE SEQUENCE [LARGE SCALE GENOMIC DNA]</scope>
    <source>
        <strain evidence="1">HYR1</strain>
    </source>
</reference>
<comment type="caution">
    <text evidence="1">The sequence shown here is derived from an EMBL/GenBank/DDBJ whole genome shotgun (WGS) entry which is preliminary data.</text>
</comment>
<dbReference type="EMBL" id="REGN01009768">
    <property type="protein sequence ID" value="RNA00419.1"/>
    <property type="molecule type" value="Genomic_DNA"/>
</dbReference>
<dbReference type="AlphaFoldDB" id="A0A3M7PN58"/>
<dbReference type="Proteomes" id="UP000276133">
    <property type="component" value="Unassembled WGS sequence"/>
</dbReference>
<keyword evidence="2" id="KW-1185">Reference proteome</keyword>
<name>A0A3M7PN58_BRAPC</name>